<organism evidence="2 3">
    <name type="scientific">Streptomyces filamentosus</name>
    <name type="common">Streptomyces roseosporus</name>
    <dbReference type="NCBI Taxonomy" id="67294"/>
    <lineage>
        <taxon>Bacteria</taxon>
        <taxon>Bacillati</taxon>
        <taxon>Actinomycetota</taxon>
        <taxon>Actinomycetes</taxon>
        <taxon>Kitasatosporales</taxon>
        <taxon>Streptomycetaceae</taxon>
        <taxon>Streptomyces</taxon>
    </lineage>
</organism>
<comment type="caution">
    <text evidence="2">The sequence shown here is derived from an EMBL/GenBank/DDBJ whole genome shotgun (WGS) entry which is preliminary data.</text>
</comment>
<reference evidence="2" key="2">
    <citation type="submission" date="2020-09" db="EMBL/GenBank/DDBJ databases">
        <authorList>
            <person name="Sun Q."/>
            <person name="Ohkuma M."/>
        </authorList>
    </citation>
    <scope>NUCLEOTIDE SEQUENCE</scope>
    <source>
        <strain evidence="2">JCM 4122</strain>
    </source>
</reference>
<keyword evidence="1" id="KW-0732">Signal</keyword>
<dbReference type="Proteomes" id="UP000632849">
    <property type="component" value="Unassembled WGS sequence"/>
</dbReference>
<feature type="chain" id="PRO_5037548468" description="Lipoprotein" evidence="1">
    <location>
        <begin position="23"/>
        <end position="133"/>
    </location>
</feature>
<dbReference type="AlphaFoldDB" id="A0A919EU76"/>
<keyword evidence="3" id="KW-1185">Reference proteome</keyword>
<name>A0A919EU76_STRFL</name>
<dbReference type="PROSITE" id="PS51257">
    <property type="entry name" value="PROKAR_LIPOPROTEIN"/>
    <property type="match status" value="1"/>
</dbReference>
<evidence type="ECO:0000313" key="3">
    <source>
        <dbReference type="Proteomes" id="UP000632849"/>
    </source>
</evidence>
<accession>A0A919EU76</accession>
<dbReference type="EMBL" id="BNBE01000004">
    <property type="protein sequence ID" value="GHG29558.1"/>
    <property type="molecule type" value="Genomic_DNA"/>
</dbReference>
<feature type="signal peptide" evidence="1">
    <location>
        <begin position="1"/>
        <end position="22"/>
    </location>
</feature>
<evidence type="ECO:0000313" key="2">
    <source>
        <dbReference type="EMBL" id="GHG29558.1"/>
    </source>
</evidence>
<dbReference type="RefSeq" id="WP_190044903.1">
    <property type="nucleotide sequence ID" value="NZ_JBHMCL010000046.1"/>
</dbReference>
<reference evidence="2" key="1">
    <citation type="journal article" date="2014" name="Int. J. Syst. Evol. Microbiol.">
        <title>Complete genome sequence of Corynebacterium casei LMG S-19264T (=DSM 44701T), isolated from a smear-ripened cheese.</title>
        <authorList>
            <consortium name="US DOE Joint Genome Institute (JGI-PGF)"/>
            <person name="Walter F."/>
            <person name="Albersmeier A."/>
            <person name="Kalinowski J."/>
            <person name="Ruckert C."/>
        </authorList>
    </citation>
    <scope>NUCLEOTIDE SEQUENCE</scope>
    <source>
        <strain evidence="2">JCM 4122</strain>
    </source>
</reference>
<proteinExistence type="predicted"/>
<sequence length="133" mass="13601">MLPRAAGALLAVLLLGGCGASAAREDGAADAGRRFAAALSAGDYRTGCALLAPDTREQVEEDGRTPCRTGLREAGLATAVPVRAVAVYGQEAQLRMTGDTVFLSRFDGGWLVTAAGCEARGADEPYRCAVQGG</sequence>
<evidence type="ECO:0008006" key="4">
    <source>
        <dbReference type="Google" id="ProtNLM"/>
    </source>
</evidence>
<protein>
    <recommendedName>
        <fullName evidence="4">Lipoprotein</fullName>
    </recommendedName>
</protein>
<gene>
    <name evidence="2" type="ORF">GCM10017667_78890</name>
</gene>
<evidence type="ECO:0000256" key="1">
    <source>
        <dbReference type="SAM" id="SignalP"/>
    </source>
</evidence>